<name>A0A084SUK4_9BACT</name>
<dbReference type="InterPro" id="IPR013325">
    <property type="entry name" value="RNA_pol_sigma_r2"/>
</dbReference>
<evidence type="ECO:0000256" key="4">
    <source>
        <dbReference type="ARBA" id="ARBA00023125"/>
    </source>
</evidence>
<keyword evidence="3" id="KW-0731">Sigma factor</keyword>
<dbReference type="Gene3D" id="1.10.1740.10">
    <property type="match status" value="1"/>
</dbReference>
<dbReference type="GO" id="GO:0006352">
    <property type="term" value="P:DNA-templated transcription initiation"/>
    <property type="evidence" value="ECO:0007669"/>
    <property type="project" value="InterPro"/>
</dbReference>
<dbReference type="InterPro" id="IPR013324">
    <property type="entry name" value="RNA_pol_sigma_r3/r4-like"/>
</dbReference>
<dbReference type="InterPro" id="IPR007627">
    <property type="entry name" value="RNA_pol_sigma70_r2"/>
</dbReference>
<feature type="domain" description="RNA polymerase sigma factor 70 region 4 type 2" evidence="7">
    <location>
        <begin position="123"/>
        <end position="169"/>
    </location>
</feature>
<evidence type="ECO:0000256" key="1">
    <source>
        <dbReference type="ARBA" id="ARBA00010641"/>
    </source>
</evidence>
<comment type="similarity">
    <text evidence="1">Belongs to the sigma-70 factor family. ECF subfamily.</text>
</comment>
<dbReference type="GO" id="GO:0016987">
    <property type="term" value="F:sigma factor activity"/>
    <property type="evidence" value="ECO:0007669"/>
    <property type="project" value="UniProtKB-KW"/>
</dbReference>
<keyword evidence="4" id="KW-0238">DNA-binding</keyword>
<sequence>MRQLVAGVTPVLTGIDGGRKDRRTVLRELYTAYGGSVYGRCRYLLKDASKAEDAMQEVFARALTHAEGLHDESSPLAWLMKIATHHCLNQLRAERAPWRRWFERDELARPEGDDGARRMETRELVRSLLSRVDVETQAAVVHYWVDGMTLEEVAAMLGRSVPTVRKRLEQFAALSNEELKVP</sequence>
<dbReference type="AlphaFoldDB" id="A0A084SUK4"/>
<dbReference type="InterPro" id="IPR036388">
    <property type="entry name" value="WH-like_DNA-bd_sf"/>
</dbReference>
<keyword evidence="2" id="KW-0805">Transcription regulation</keyword>
<gene>
    <name evidence="8" type="ORF">Q664_17720</name>
</gene>
<proteinExistence type="inferred from homology"/>
<evidence type="ECO:0000313" key="8">
    <source>
        <dbReference type="EMBL" id="KFA92139.1"/>
    </source>
</evidence>
<dbReference type="GO" id="GO:0003677">
    <property type="term" value="F:DNA binding"/>
    <property type="evidence" value="ECO:0007669"/>
    <property type="project" value="UniProtKB-KW"/>
</dbReference>
<dbReference type="EMBL" id="JPMI01000109">
    <property type="protein sequence ID" value="KFA92139.1"/>
    <property type="molecule type" value="Genomic_DNA"/>
</dbReference>
<dbReference type="InterPro" id="IPR039425">
    <property type="entry name" value="RNA_pol_sigma-70-like"/>
</dbReference>
<dbReference type="Gene3D" id="1.10.10.10">
    <property type="entry name" value="Winged helix-like DNA-binding domain superfamily/Winged helix DNA-binding domain"/>
    <property type="match status" value="1"/>
</dbReference>
<dbReference type="Pfam" id="PF08281">
    <property type="entry name" value="Sigma70_r4_2"/>
    <property type="match status" value="1"/>
</dbReference>
<dbReference type="Proteomes" id="UP000028547">
    <property type="component" value="Unassembled WGS sequence"/>
</dbReference>
<feature type="domain" description="RNA polymerase sigma-70 region 2" evidence="6">
    <location>
        <begin position="29"/>
        <end position="95"/>
    </location>
</feature>
<accession>A0A084SUK4</accession>
<comment type="caution">
    <text evidence="8">The sequence shown here is derived from an EMBL/GenBank/DDBJ whole genome shotgun (WGS) entry which is preliminary data.</text>
</comment>
<dbReference type="Pfam" id="PF04542">
    <property type="entry name" value="Sigma70_r2"/>
    <property type="match status" value="1"/>
</dbReference>
<reference evidence="8 9" key="1">
    <citation type="submission" date="2014-07" db="EMBL/GenBank/DDBJ databases">
        <title>Draft Genome Sequence of Gephyronic Acid Producer, Cystobacter violaceus Strain Cb vi76.</title>
        <authorList>
            <person name="Stevens D.C."/>
            <person name="Young J."/>
            <person name="Carmichael R."/>
            <person name="Tan J."/>
            <person name="Taylor R.E."/>
        </authorList>
    </citation>
    <scope>NUCLEOTIDE SEQUENCE [LARGE SCALE GENOMIC DNA]</scope>
    <source>
        <strain evidence="8 9">Cb vi76</strain>
    </source>
</reference>
<keyword evidence="5" id="KW-0804">Transcription</keyword>
<evidence type="ECO:0000256" key="5">
    <source>
        <dbReference type="ARBA" id="ARBA00023163"/>
    </source>
</evidence>
<evidence type="ECO:0000259" key="6">
    <source>
        <dbReference type="Pfam" id="PF04542"/>
    </source>
</evidence>
<dbReference type="SUPFAM" id="SSF88659">
    <property type="entry name" value="Sigma3 and sigma4 domains of RNA polymerase sigma factors"/>
    <property type="match status" value="1"/>
</dbReference>
<dbReference type="PANTHER" id="PTHR43133">
    <property type="entry name" value="RNA POLYMERASE ECF-TYPE SIGMA FACTO"/>
    <property type="match status" value="1"/>
</dbReference>
<evidence type="ECO:0000256" key="3">
    <source>
        <dbReference type="ARBA" id="ARBA00023082"/>
    </source>
</evidence>
<dbReference type="InterPro" id="IPR014284">
    <property type="entry name" value="RNA_pol_sigma-70_dom"/>
</dbReference>
<dbReference type="SUPFAM" id="SSF88946">
    <property type="entry name" value="Sigma2 domain of RNA polymerase sigma factors"/>
    <property type="match status" value="1"/>
</dbReference>
<organism evidence="8 9">
    <name type="scientific">Archangium violaceum Cb vi76</name>
    <dbReference type="NCBI Taxonomy" id="1406225"/>
    <lineage>
        <taxon>Bacteria</taxon>
        <taxon>Pseudomonadati</taxon>
        <taxon>Myxococcota</taxon>
        <taxon>Myxococcia</taxon>
        <taxon>Myxococcales</taxon>
        <taxon>Cystobacterineae</taxon>
        <taxon>Archangiaceae</taxon>
        <taxon>Archangium</taxon>
    </lineage>
</organism>
<dbReference type="InterPro" id="IPR013249">
    <property type="entry name" value="RNA_pol_sigma70_r4_t2"/>
</dbReference>
<dbReference type="NCBIfam" id="TIGR02937">
    <property type="entry name" value="sigma70-ECF"/>
    <property type="match status" value="1"/>
</dbReference>
<evidence type="ECO:0000313" key="9">
    <source>
        <dbReference type="Proteomes" id="UP000028547"/>
    </source>
</evidence>
<evidence type="ECO:0000256" key="2">
    <source>
        <dbReference type="ARBA" id="ARBA00023015"/>
    </source>
</evidence>
<dbReference type="PANTHER" id="PTHR43133:SF8">
    <property type="entry name" value="RNA POLYMERASE SIGMA FACTOR HI_1459-RELATED"/>
    <property type="match status" value="1"/>
</dbReference>
<evidence type="ECO:0000259" key="7">
    <source>
        <dbReference type="Pfam" id="PF08281"/>
    </source>
</evidence>
<protein>
    <submittedName>
        <fullName evidence="8">RNA polymerase sigma 70</fullName>
    </submittedName>
</protein>